<comment type="caution">
    <text evidence="2">The sequence shown here is derived from an EMBL/GenBank/DDBJ whole genome shotgun (WGS) entry which is preliminary data.</text>
</comment>
<dbReference type="Proteomes" id="UP001221898">
    <property type="component" value="Unassembled WGS sequence"/>
</dbReference>
<organism evidence="2 3">
    <name type="scientific">Aldrovandia affinis</name>
    <dbReference type="NCBI Taxonomy" id="143900"/>
    <lineage>
        <taxon>Eukaryota</taxon>
        <taxon>Metazoa</taxon>
        <taxon>Chordata</taxon>
        <taxon>Craniata</taxon>
        <taxon>Vertebrata</taxon>
        <taxon>Euteleostomi</taxon>
        <taxon>Actinopterygii</taxon>
        <taxon>Neopterygii</taxon>
        <taxon>Teleostei</taxon>
        <taxon>Notacanthiformes</taxon>
        <taxon>Halosauridae</taxon>
        <taxon>Aldrovandia</taxon>
    </lineage>
</organism>
<sequence>MFRVSAPTLTPKLGGPRACGVPPAPSCWAPRGGVLHSDLPLRDRGPKPAPPPPSSAKSGKSSRSSNTRLKCTRSLARRPPLENLLFRHEVDSQGSPL</sequence>
<gene>
    <name evidence="2" type="ORF">AAFF_G00111890</name>
</gene>
<feature type="region of interest" description="Disordered" evidence="1">
    <location>
        <begin position="1"/>
        <end position="97"/>
    </location>
</feature>
<evidence type="ECO:0000313" key="3">
    <source>
        <dbReference type="Proteomes" id="UP001221898"/>
    </source>
</evidence>
<name>A0AAD7WAY8_9TELE</name>
<evidence type="ECO:0000256" key="1">
    <source>
        <dbReference type="SAM" id="MobiDB-lite"/>
    </source>
</evidence>
<dbReference type="EMBL" id="JAINUG010000175">
    <property type="protein sequence ID" value="KAJ8390028.1"/>
    <property type="molecule type" value="Genomic_DNA"/>
</dbReference>
<feature type="compositionally biased region" description="Low complexity" evidence="1">
    <location>
        <begin position="55"/>
        <end position="65"/>
    </location>
</feature>
<dbReference type="AlphaFoldDB" id="A0AAD7WAY8"/>
<reference evidence="2" key="1">
    <citation type="journal article" date="2023" name="Science">
        <title>Genome structures resolve the early diversification of teleost fishes.</title>
        <authorList>
            <person name="Parey E."/>
            <person name="Louis A."/>
            <person name="Montfort J."/>
            <person name="Bouchez O."/>
            <person name="Roques C."/>
            <person name="Iampietro C."/>
            <person name="Lluch J."/>
            <person name="Castinel A."/>
            <person name="Donnadieu C."/>
            <person name="Desvignes T."/>
            <person name="Floi Bucao C."/>
            <person name="Jouanno E."/>
            <person name="Wen M."/>
            <person name="Mejri S."/>
            <person name="Dirks R."/>
            <person name="Jansen H."/>
            <person name="Henkel C."/>
            <person name="Chen W.J."/>
            <person name="Zahm M."/>
            <person name="Cabau C."/>
            <person name="Klopp C."/>
            <person name="Thompson A.W."/>
            <person name="Robinson-Rechavi M."/>
            <person name="Braasch I."/>
            <person name="Lecointre G."/>
            <person name="Bobe J."/>
            <person name="Postlethwait J.H."/>
            <person name="Berthelot C."/>
            <person name="Roest Crollius H."/>
            <person name="Guiguen Y."/>
        </authorList>
    </citation>
    <scope>NUCLEOTIDE SEQUENCE</scope>
    <source>
        <strain evidence="2">NC1722</strain>
    </source>
</reference>
<protein>
    <submittedName>
        <fullName evidence="2">Uncharacterized protein</fullName>
    </submittedName>
</protein>
<evidence type="ECO:0000313" key="2">
    <source>
        <dbReference type="EMBL" id="KAJ8390028.1"/>
    </source>
</evidence>
<keyword evidence="3" id="KW-1185">Reference proteome</keyword>
<proteinExistence type="predicted"/>
<accession>A0AAD7WAY8</accession>